<name>A0A1Y5TNE7_9RHOB</name>
<dbReference type="InterPro" id="IPR004843">
    <property type="entry name" value="Calcineurin-like_PHP"/>
</dbReference>
<feature type="domain" description="Calcineurin-like phosphoesterase" evidence="1">
    <location>
        <begin position="239"/>
        <end position="456"/>
    </location>
</feature>
<dbReference type="OrthoDB" id="9763403at2"/>
<proteinExistence type="predicted"/>
<keyword evidence="3" id="KW-1185">Reference proteome</keyword>
<reference evidence="2 3" key="1">
    <citation type="submission" date="2017-03" db="EMBL/GenBank/DDBJ databases">
        <authorList>
            <person name="Afonso C.L."/>
            <person name="Miller P.J."/>
            <person name="Scott M.A."/>
            <person name="Spackman E."/>
            <person name="Goraichik I."/>
            <person name="Dimitrov K.M."/>
            <person name="Suarez D.L."/>
            <person name="Swayne D.E."/>
        </authorList>
    </citation>
    <scope>NUCLEOTIDE SEQUENCE [LARGE SCALE GENOMIC DNA]</scope>
    <source>
        <strain evidence="2 3">CECT 8287</strain>
    </source>
</reference>
<dbReference type="Gene3D" id="3.60.21.10">
    <property type="match status" value="1"/>
</dbReference>
<evidence type="ECO:0000259" key="1">
    <source>
        <dbReference type="Pfam" id="PF00149"/>
    </source>
</evidence>
<dbReference type="Proteomes" id="UP000193827">
    <property type="component" value="Unassembled WGS sequence"/>
</dbReference>
<evidence type="ECO:0000313" key="3">
    <source>
        <dbReference type="Proteomes" id="UP000193827"/>
    </source>
</evidence>
<protein>
    <recommendedName>
        <fullName evidence="1">Calcineurin-like phosphoesterase domain-containing protein</fullName>
    </recommendedName>
</protein>
<dbReference type="EMBL" id="FWFL01000012">
    <property type="protein sequence ID" value="SLN65966.1"/>
    <property type="molecule type" value="Genomic_DNA"/>
</dbReference>
<sequence length="577" mass="62336">MFLSGDPVVSFSIRLLAVFVLLPFIALNAQAEEGIKVAGVPVNVVPDPDLSKLSVMAMWSQILPGPKGPMPGVNNGDVVPQMEARFILAVQTGARVEDACTNPLVDVTGKAPNAFIRFRGALKGNLQLASSTAPIRTYDVAICAVAMDPAAASVSVTLNHQIPTLYPGNVDPNAVQRPATMAGPALFGRRSNGGKSIRAGFLADSGCRGQVEGKSKGGRWWQDCEDRPDKSDAIWKWALPSVAKDIAKTPPDFIIHGGDHHYFYEEGEFGGFWLGVGRNRFEYWLYEFLNAAQPMMLAAPFVFVRGNHELCSSSWFGGGWFEMFGPRILDNTAPDEGDALNGCQTGADYSEAWYFDVAPRNDTTVPPFRFHVIDSGNDWNASQNNAFNVAAEGGRDKIWLTHIPPAMLLHYNSEFQFADQKVLEAVSNAFAQVAGCGGLGNFSCWPRAILTGHQHLYQKVELSSSASIATGTVVTEVHIAGHGGTAWDKAGLVAKDLPQTPAVACTTVLKLTNPHQKKGVFGPQDMHARITSVSRHGYLILERDAHSPTSTGWKITPHWVPAAQGVDLNVKVAECEG</sequence>
<dbReference type="GO" id="GO:0016787">
    <property type="term" value="F:hydrolase activity"/>
    <property type="evidence" value="ECO:0007669"/>
    <property type="project" value="InterPro"/>
</dbReference>
<dbReference type="SUPFAM" id="SSF56300">
    <property type="entry name" value="Metallo-dependent phosphatases"/>
    <property type="match status" value="1"/>
</dbReference>
<accession>A0A1Y5TNE7</accession>
<evidence type="ECO:0000313" key="2">
    <source>
        <dbReference type="EMBL" id="SLN65966.1"/>
    </source>
</evidence>
<organism evidence="2 3">
    <name type="scientific">Roseovarius litorisediminis</name>
    <dbReference type="NCBI Taxonomy" id="1312363"/>
    <lineage>
        <taxon>Bacteria</taxon>
        <taxon>Pseudomonadati</taxon>
        <taxon>Pseudomonadota</taxon>
        <taxon>Alphaproteobacteria</taxon>
        <taxon>Rhodobacterales</taxon>
        <taxon>Roseobacteraceae</taxon>
        <taxon>Roseovarius</taxon>
    </lineage>
</organism>
<dbReference type="Pfam" id="PF00149">
    <property type="entry name" value="Metallophos"/>
    <property type="match status" value="1"/>
</dbReference>
<dbReference type="InterPro" id="IPR029052">
    <property type="entry name" value="Metallo-depent_PP-like"/>
</dbReference>
<gene>
    <name evidence="2" type="ORF">PEL8287_03642</name>
</gene>
<dbReference type="AlphaFoldDB" id="A0A1Y5TNE7"/>